<keyword evidence="7 11" id="KW-1133">Transmembrane helix</keyword>
<keyword evidence="8 11" id="KW-0472">Membrane</keyword>
<dbReference type="PANTHER" id="PTHR13046">
    <property type="entry name" value="PROTEASE U48 CAAX PRENYL PROTEASE RCE1"/>
    <property type="match status" value="1"/>
</dbReference>
<evidence type="ECO:0000256" key="10">
    <source>
        <dbReference type="ARBA" id="ARBA00049729"/>
    </source>
</evidence>
<feature type="transmembrane region" description="Helical" evidence="11">
    <location>
        <begin position="224"/>
        <end position="245"/>
    </location>
</feature>
<dbReference type="InterPro" id="IPR003675">
    <property type="entry name" value="Rce1/LyrA-like_dom"/>
</dbReference>
<comment type="subcellular location">
    <subcellularLocation>
        <location evidence="1">Endoplasmic reticulum membrane</location>
        <topology evidence="1">Multi-pass membrane protein</topology>
    </subcellularLocation>
</comment>
<evidence type="ECO:0000259" key="12">
    <source>
        <dbReference type="Pfam" id="PF02517"/>
    </source>
</evidence>
<evidence type="ECO:0000256" key="2">
    <source>
        <dbReference type="ARBA" id="ARBA00006897"/>
    </source>
</evidence>
<feature type="transmembrane region" description="Helical" evidence="11">
    <location>
        <begin position="6"/>
        <end position="28"/>
    </location>
</feature>
<feature type="domain" description="CAAX prenyl protease 2/Lysostaphin resistance protein A-like" evidence="12">
    <location>
        <begin position="132"/>
        <end position="236"/>
    </location>
</feature>
<evidence type="ECO:0000256" key="8">
    <source>
        <dbReference type="ARBA" id="ARBA00023136"/>
    </source>
</evidence>
<dbReference type="EMBL" id="CCKQ01019372">
    <property type="protein sequence ID" value="CDW91388.1"/>
    <property type="molecule type" value="Genomic_DNA"/>
</dbReference>
<dbReference type="EC" id="3.4.26.1" evidence="10"/>
<feature type="transmembrane region" description="Helical" evidence="11">
    <location>
        <begin position="91"/>
        <end position="113"/>
    </location>
</feature>
<feature type="transmembrane region" description="Helical" evidence="11">
    <location>
        <begin position="200"/>
        <end position="218"/>
    </location>
</feature>
<dbReference type="GO" id="GO:0005789">
    <property type="term" value="C:endoplasmic reticulum membrane"/>
    <property type="evidence" value="ECO:0007669"/>
    <property type="project" value="UniProtKB-SubCell"/>
</dbReference>
<keyword evidence="6" id="KW-0256">Endoplasmic reticulum</keyword>
<feature type="transmembrane region" description="Helical" evidence="11">
    <location>
        <begin position="49"/>
        <end position="71"/>
    </location>
</feature>
<sequence>MKLEVQPLEAVVLGFGFSSIFVLSLYFWKIFEGKKPQGYFYDENSQTEILKRVSSVVVFSFTCISFLNIKADHRQRDDVDLFRWFGLHFDGQISLAIANTLMLNSILFLGEIVQYLWGMNESDYFQIDLLTFKNLVLVPIFEELIFRACLINIFIEANIMSMHKCVLILPIFFAVAHLHHLYRQRHLPAEQFKRAALQKVFQIFYTQVFGIYAGYIYVYTGSLWAAIALHAQCNYFGFPSFGNLFDEEFPVLKRQIVGYLYLVGVVCFFNFFGFFMDPNYYNPWLLKHYYSLNPIIDPTVSG</sequence>
<dbReference type="AlphaFoldDB" id="A0A078BCS8"/>
<dbReference type="PANTHER" id="PTHR13046:SF0">
    <property type="entry name" value="CAAX PRENYL PROTEASE 2"/>
    <property type="match status" value="1"/>
</dbReference>
<proteinExistence type="inferred from homology"/>
<keyword evidence="3 13" id="KW-0645">Protease</keyword>
<dbReference type="GO" id="GO:0004222">
    <property type="term" value="F:metalloendopeptidase activity"/>
    <property type="evidence" value="ECO:0007669"/>
    <property type="project" value="InterPro"/>
</dbReference>
<protein>
    <recommendedName>
        <fullName evidence="10">intramembrane prenyl-peptidase Rce1</fullName>
        <ecNumber evidence="10">3.4.26.1</ecNumber>
    </recommendedName>
</protein>
<dbReference type="InterPro" id="IPR039731">
    <property type="entry name" value="Rce1"/>
</dbReference>
<evidence type="ECO:0000256" key="4">
    <source>
        <dbReference type="ARBA" id="ARBA00022692"/>
    </source>
</evidence>
<accession>A0A078BCS8</accession>
<keyword evidence="4 11" id="KW-0812">Transmembrane</keyword>
<evidence type="ECO:0000313" key="14">
    <source>
        <dbReference type="Proteomes" id="UP000039865"/>
    </source>
</evidence>
<feature type="transmembrane region" description="Helical" evidence="11">
    <location>
        <begin position="161"/>
        <end position="179"/>
    </location>
</feature>
<keyword evidence="5" id="KW-0378">Hydrolase</keyword>
<comment type="similarity">
    <text evidence="2">Belongs to the peptidase U48 family.</text>
</comment>
<keyword evidence="14" id="KW-1185">Reference proteome</keyword>
<gene>
    <name evidence="13" type="primary">Contig5934.g6358</name>
    <name evidence="13" type="ORF">STYLEM_20543</name>
</gene>
<feature type="transmembrane region" description="Helical" evidence="11">
    <location>
        <begin position="134"/>
        <end position="155"/>
    </location>
</feature>
<name>A0A078BCS8_STYLE</name>
<evidence type="ECO:0000256" key="1">
    <source>
        <dbReference type="ARBA" id="ARBA00004477"/>
    </source>
</evidence>
<evidence type="ECO:0000313" key="13">
    <source>
        <dbReference type="EMBL" id="CDW91388.1"/>
    </source>
</evidence>
<reference evidence="13 14" key="1">
    <citation type="submission" date="2014-06" db="EMBL/GenBank/DDBJ databases">
        <authorList>
            <person name="Swart Estienne"/>
        </authorList>
    </citation>
    <scope>NUCLEOTIDE SEQUENCE [LARGE SCALE GENOMIC DNA]</scope>
    <source>
        <strain evidence="13 14">130c</strain>
    </source>
</reference>
<dbReference type="OrthoDB" id="309499at2759"/>
<dbReference type="Pfam" id="PF02517">
    <property type="entry name" value="Rce1-like"/>
    <property type="match status" value="1"/>
</dbReference>
<comment type="catalytic activity">
    <reaction evidence="9">
        <text>Hydrolyzes the peptide bond -P2-(S-farnesyl or geranylgeranyl)C-P1'-P2'-P3'-COOH where P1' and P2' are amino acids with aliphatic sidechains and P3' is any C-terminal residue.</text>
        <dbReference type="EC" id="3.4.26.1"/>
    </reaction>
</comment>
<evidence type="ECO:0000256" key="9">
    <source>
        <dbReference type="ARBA" id="ARBA00047280"/>
    </source>
</evidence>
<evidence type="ECO:0000256" key="11">
    <source>
        <dbReference type="SAM" id="Phobius"/>
    </source>
</evidence>
<organism evidence="13 14">
    <name type="scientific">Stylonychia lemnae</name>
    <name type="common">Ciliate</name>
    <dbReference type="NCBI Taxonomy" id="5949"/>
    <lineage>
        <taxon>Eukaryota</taxon>
        <taxon>Sar</taxon>
        <taxon>Alveolata</taxon>
        <taxon>Ciliophora</taxon>
        <taxon>Intramacronucleata</taxon>
        <taxon>Spirotrichea</taxon>
        <taxon>Stichotrichia</taxon>
        <taxon>Sporadotrichida</taxon>
        <taxon>Oxytrichidae</taxon>
        <taxon>Stylonychinae</taxon>
        <taxon>Stylonychia</taxon>
    </lineage>
</organism>
<feature type="transmembrane region" description="Helical" evidence="11">
    <location>
        <begin position="257"/>
        <end position="276"/>
    </location>
</feature>
<evidence type="ECO:0000256" key="7">
    <source>
        <dbReference type="ARBA" id="ARBA00022989"/>
    </source>
</evidence>
<evidence type="ECO:0000256" key="6">
    <source>
        <dbReference type="ARBA" id="ARBA00022824"/>
    </source>
</evidence>
<dbReference type="Proteomes" id="UP000039865">
    <property type="component" value="Unassembled WGS sequence"/>
</dbReference>
<dbReference type="GO" id="GO:0071586">
    <property type="term" value="P:CAAX-box protein processing"/>
    <property type="evidence" value="ECO:0007669"/>
    <property type="project" value="InterPro"/>
</dbReference>
<evidence type="ECO:0000256" key="5">
    <source>
        <dbReference type="ARBA" id="ARBA00022801"/>
    </source>
</evidence>
<evidence type="ECO:0000256" key="3">
    <source>
        <dbReference type="ARBA" id="ARBA00022670"/>
    </source>
</evidence>
<dbReference type="InParanoid" id="A0A078BCS8"/>